<reference evidence="2 3" key="1">
    <citation type="submission" date="2020-11" db="EMBL/GenBank/DDBJ databases">
        <title>A novel isolate from a Black sea contaminated sediment with potential to produce alkanes: Plantactinospora alkalitolerans sp. nov.</title>
        <authorList>
            <person name="Carro L."/>
            <person name="Veyisoglu A."/>
            <person name="Guven K."/>
            <person name="Schumann P."/>
            <person name="Klenk H.-P."/>
            <person name="Sahin N."/>
        </authorList>
    </citation>
    <scope>NUCLEOTIDE SEQUENCE [LARGE SCALE GENOMIC DNA]</scope>
    <source>
        <strain evidence="2 3">S1510</strain>
    </source>
</reference>
<keyword evidence="3" id="KW-1185">Reference proteome</keyword>
<dbReference type="EMBL" id="JADPUN010000178">
    <property type="protein sequence ID" value="MBF9131080.1"/>
    <property type="molecule type" value="Genomic_DNA"/>
</dbReference>
<organism evidence="2 3">
    <name type="scientific">Plantactinospora alkalitolerans</name>
    <dbReference type="NCBI Taxonomy" id="2789879"/>
    <lineage>
        <taxon>Bacteria</taxon>
        <taxon>Bacillati</taxon>
        <taxon>Actinomycetota</taxon>
        <taxon>Actinomycetes</taxon>
        <taxon>Micromonosporales</taxon>
        <taxon>Micromonosporaceae</taxon>
        <taxon>Plantactinospora</taxon>
    </lineage>
</organism>
<dbReference type="Gene3D" id="3.40.630.10">
    <property type="entry name" value="Zn peptidases"/>
    <property type="match status" value="2"/>
</dbReference>
<evidence type="ECO:0000313" key="2">
    <source>
        <dbReference type="EMBL" id="MBF9131080.1"/>
    </source>
</evidence>
<dbReference type="PANTHER" id="PTHR12147">
    <property type="entry name" value="METALLOPEPTIDASE M28 FAMILY MEMBER"/>
    <property type="match status" value="1"/>
</dbReference>
<dbReference type="PANTHER" id="PTHR12147:SF26">
    <property type="entry name" value="PEPTIDASE M28 DOMAIN-CONTAINING PROTEIN"/>
    <property type="match status" value="1"/>
</dbReference>
<dbReference type="InterPro" id="IPR007484">
    <property type="entry name" value="Peptidase_M28"/>
</dbReference>
<proteinExistence type="predicted"/>
<protein>
    <submittedName>
        <fullName evidence="2">M28 family peptidase</fullName>
    </submittedName>
</protein>
<evidence type="ECO:0000313" key="3">
    <source>
        <dbReference type="Proteomes" id="UP000638560"/>
    </source>
</evidence>
<dbReference type="SUPFAM" id="SSF53187">
    <property type="entry name" value="Zn-dependent exopeptidases"/>
    <property type="match status" value="1"/>
</dbReference>
<sequence>MLRMTGPTVGAGIDAAVDAALATVSADRLAATVTTLAGDAFTGRRVGTPGNIAARAWLASQLADLGAAVETDPFPVRAVPDIYAAPTVRFDDGTIARGLSFGREVSLHLASADLGTPRRGALGVAGVGEPTGRWLVVPAGMSLFDAYGHADGAAGLLLPRNVDADGWQFTMLAGPTPGPLPVLTLATVTYHAVAEAALAGGGWFVANAPIRRADVTAGNLHGRLRPAAGDVDLLLTAHFDGVGDHPGLRQPAAADNASGVAVVLEATRVLAAGLPRGMGLSVALLDGEEVGALGSAHHASRLAETGADPLVVNVDGAGHLHQAAAVEAGGPADGLLALLDQAGRHTGVPLVAGPVASDNRRYAGAGFAAIGIGAGMAGYHSPADTPDRVEPGTLTAIARLVVATGWLAARTPAGHAADVVTGKPAPAPIGGR</sequence>
<name>A0ABS0GY10_9ACTN</name>
<gene>
    <name evidence="2" type="ORF">I0C86_19255</name>
</gene>
<accession>A0ABS0GY10</accession>
<dbReference type="InterPro" id="IPR045175">
    <property type="entry name" value="M28_fam"/>
</dbReference>
<dbReference type="Proteomes" id="UP000638560">
    <property type="component" value="Unassembled WGS sequence"/>
</dbReference>
<comment type="caution">
    <text evidence="2">The sequence shown here is derived from an EMBL/GenBank/DDBJ whole genome shotgun (WGS) entry which is preliminary data.</text>
</comment>
<feature type="domain" description="Peptidase M28" evidence="1">
    <location>
        <begin position="219"/>
        <end position="403"/>
    </location>
</feature>
<dbReference type="Pfam" id="PF04389">
    <property type="entry name" value="Peptidase_M28"/>
    <property type="match status" value="1"/>
</dbReference>
<evidence type="ECO:0000259" key="1">
    <source>
        <dbReference type="Pfam" id="PF04389"/>
    </source>
</evidence>